<dbReference type="SMART" id="SM00433">
    <property type="entry name" value="TOP2c"/>
    <property type="match status" value="1"/>
</dbReference>
<accession>A0A2H9QSI8</accession>
<evidence type="ECO:0000313" key="17">
    <source>
        <dbReference type="EMBL" id="PJB04070.1"/>
    </source>
</evidence>
<dbReference type="EMBL" id="PETW01000030">
    <property type="protein sequence ID" value="PIV46373.1"/>
    <property type="molecule type" value="Genomic_DNA"/>
</dbReference>
<proteinExistence type="inferred from homology"/>
<dbReference type="EMBL" id="PFUW01000020">
    <property type="protein sequence ID" value="PJB04070.1"/>
    <property type="molecule type" value="Genomic_DNA"/>
</dbReference>
<sequence>MIDKIDEKTKGTDEYNAESIKILEDADAVRKRPGMYIGSTGETGMYHLIVEIIDNAIDESLAGYCSSIAVTLFQDDTICIEDDGRGIPVATHSTGKSALELAATKLHAGGKFDQKSYKISGGLHGVGLSVVNALSDLLTIDVFCDGSQWQQTYSKGKATNEVKKIEASEKHGTRVTFKPDFSIFNDEGQPLKYNGEKIAEILQEKAYLNSCVKITFEDKKSNKTHIFENKGGLVEYLKAITKNKTLIIDKPFIINFQSDKISINIAFTYATGYSDNILSYVNNIRTGEGGTHVTGFLIGLGRAISKYFGGKQTKGFDIVDREDTKPGLSAIISVNFAEPQFEGQTKAKMNVSWVRGVVDKATSDAVYIFLDGNPELSKQLFAKFKQTAESRIAAEKARDLVRRKGELDIISGLPGKLADCSGRDIEKTELFIVEGDSAGGSSKQGRDRKTQAILPLRGKILNIEKAGIEKMLNSEVITPLIAALGTNIDDKFDISKLRYGKIIMMADADVDGSHIQTLLLTLFFRHFKPLIEQNRIYSAVPPLYKVYKGNKEEYAYSDEERNRLLQIFGGDANVQRYKGLGEMNPDQLGETTLNPETRILKRITIEDAEAADKLFTLLMGSEVEPRRKFIEKYAREVKNIDA</sequence>
<dbReference type="EMBL" id="PFFF01000018">
    <property type="protein sequence ID" value="PIV89815.1"/>
    <property type="molecule type" value="Genomic_DNA"/>
</dbReference>
<dbReference type="InterPro" id="IPR002288">
    <property type="entry name" value="DNA_gyrase_B_C"/>
</dbReference>
<evidence type="ECO:0000313" key="13">
    <source>
        <dbReference type="EMBL" id="PIV13864.1"/>
    </source>
</evidence>
<evidence type="ECO:0000256" key="7">
    <source>
        <dbReference type="ARBA" id="ARBA00022840"/>
    </source>
</evidence>
<keyword evidence="5" id="KW-0479">Metal-binding</keyword>
<dbReference type="GO" id="GO:0006265">
    <property type="term" value="P:DNA topological change"/>
    <property type="evidence" value="ECO:0007669"/>
    <property type="project" value="InterPro"/>
</dbReference>
<dbReference type="InterPro" id="IPR006171">
    <property type="entry name" value="TOPRIM_dom"/>
</dbReference>
<comment type="catalytic activity">
    <reaction evidence="1">
        <text>ATP-dependent breakage, passage and rejoining of double-stranded DNA.</text>
        <dbReference type="EC" id="5.6.2.2"/>
    </reaction>
</comment>
<dbReference type="Proteomes" id="UP000228888">
    <property type="component" value="Unassembled WGS sequence"/>
</dbReference>
<dbReference type="SUPFAM" id="SSF55874">
    <property type="entry name" value="ATPase domain of HSP90 chaperone/DNA topoisomerase II/histidine kinase"/>
    <property type="match status" value="1"/>
</dbReference>
<evidence type="ECO:0000256" key="2">
    <source>
        <dbReference type="ARBA" id="ARBA00001946"/>
    </source>
</evidence>
<dbReference type="InterPro" id="IPR013759">
    <property type="entry name" value="Topo_IIA_B_C"/>
</dbReference>
<dbReference type="FunFam" id="3.30.565.10:FF:000002">
    <property type="entry name" value="DNA gyrase subunit B"/>
    <property type="match status" value="1"/>
</dbReference>
<dbReference type="Pfam" id="PF00204">
    <property type="entry name" value="DNA_gyraseB"/>
    <property type="match status" value="1"/>
</dbReference>
<accession>A0A2H9P835</accession>
<dbReference type="GO" id="GO:0003677">
    <property type="term" value="F:DNA binding"/>
    <property type="evidence" value="ECO:0007669"/>
    <property type="project" value="UniProtKB-KW"/>
</dbReference>
<evidence type="ECO:0000256" key="3">
    <source>
        <dbReference type="ARBA" id="ARBA00010708"/>
    </source>
</evidence>
<dbReference type="SUPFAM" id="SSF54211">
    <property type="entry name" value="Ribosomal protein S5 domain 2-like"/>
    <property type="match status" value="1"/>
</dbReference>
<dbReference type="InterPro" id="IPR003594">
    <property type="entry name" value="HATPase_dom"/>
</dbReference>
<dbReference type="PANTHER" id="PTHR45866">
    <property type="entry name" value="DNA GYRASE/TOPOISOMERASE SUBUNIT B"/>
    <property type="match status" value="1"/>
</dbReference>
<dbReference type="PANTHER" id="PTHR45866:SF1">
    <property type="entry name" value="DNA GYRASE SUBUNIT B, MITOCHONDRIAL"/>
    <property type="match status" value="1"/>
</dbReference>
<comment type="cofactor">
    <cofactor evidence="2">
        <name>Mg(2+)</name>
        <dbReference type="ChEBI" id="CHEBI:18420"/>
    </cofactor>
</comment>
<comment type="similarity">
    <text evidence="3">Belongs to the type II topoisomerase GyrB family.</text>
</comment>
<accession>A0A2H9MN58</accession>
<dbReference type="Pfam" id="PF00986">
    <property type="entry name" value="DNA_gyraseB_C"/>
    <property type="match status" value="1"/>
</dbReference>
<dbReference type="Proteomes" id="UP000228874">
    <property type="component" value="Unassembled WGS sequence"/>
</dbReference>
<dbReference type="InterPro" id="IPR000565">
    <property type="entry name" value="Topo_IIA_B"/>
</dbReference>
<reference evidence="14" key="1">
    <citation type="submission" date="2017-09" db="EMBL/GenBank/DDBJ databases">
        <title>Depth-based differentiation of microbial function through sediment-hosted aquifers and enrichment of novel symbionts in the deep terrestrial subsurface.</title>
        <authorList>
            <person name="Probst A.J."/>
            <person name="Ladd B."/>
            <person name="Jarett J.K."/>
            <person name="Geller-Mcgrath D.E."/>
            <person name="Sieber C.M."/>
            <person name="Emerson J.B."/>
            <person name="Anantharaman K."/>
            <person name="Thomas B.C."/>
            <person name="Malmstrom R."/>
            <person name="Stieglmeier M."/>
            <person name="Klingl A."/>
            <person name="Woyke T."/>
            <person name="Ryan C.M."/>
            <person name="Banfield J.F."/>
        </authorList>
    </citation>
    <scope>NUCLEOTIDE SEQUENCE [LARGE SCALE GENOMIC DNA]</scope>
    <source>
        <strain evidence="14">CG02_land_8_20_14_3_00_31_209</strain>
        <strain evidence="13">CG03_land_8_20_14_0_80_31_114</strain>
        <strain evidence="15">CG17_big_fil_post_rev_8_21_14_2_50_31_73</strain>
        <strain evidence="16">CG_4_10_14_0_8_um_filter_31_133</strain>
        <strain evidence="18">CG_4_9_14_0_8_um_filter_31_21</strain>
        <strain evidence="17">CG_4_9_14_3_um_filter_31_125</strain>
    </source>
</reference>
<protein>
    <recommendedName>
        <fullName evidence="4">DNA topoisomerase (ATP-hydrolyzing)</fullName>
        <ecNumber evidence="4">5.6.2.2</ecNumber>
    </recommendedName>
</protein>
<accession>A0A2H9RD64</accession>
<organism evidence="14 21">
    <name type="scientific">Huberarchaeum crystalense</name>
    <dbReference type="NCBI Taxonomy" id="2014257"/>
    <lineage>
        <taxon>Archaea</taxon>
        <taxon>Candidatus Huberarchaeota</taxon>
        <taxon>Candidatus Huberarchaeia</taxon>
        <taxon>Candidatus Huberarchaeales</taxon>
        <taxon>Candidatus Huberarchaeaceae</taxon>
        <taxon>Candidatus Huberarchaeum</taxon>
    </lineage>
</organism>
<keyword evidence="6" id="KW-0547">Nucleotide-binding</keyword>
<dbReference type="InterPro" id="IPR013760">
    <property type="entry name" value="Topo_IIA-like_dom_sf"/>
</dbReference>
<dbReference type="InterPro" id="IPR014721">
    <property type="entry name" value="Ribsml_uS5_D2-typ_fold_subgr"/>
</dbReference>
<dbReference type="GO" id="GO:0003918">
    <property type="term" value="F:DNA topoisomerase type II (double strand cut, ATP-hydrolyzing) activity"/>
    <property type="evidence" value="ECO:0007669"/>
    <property type="project" value="UniProtKB-EC"/>
</dbReference>
<dbReference type="SMART" id="SM00387">
    <property type="entry name" value="HATPase_c"/>
    <property type="match status" value="1"/>
</dbReference>
<dbReference type="FunFam" id="3.40.50.670:FF:000002">
    <property type="entry name" value="DNA gyrase subunit B"/>
    <property type="match status" value="1"/>
</dbReference>
<dbReference type="NCBIfam" id="NF004189">
    <property type="entry name" value="PRK05644.1"/>
    <property type="match status" value="1"/>
</dbReference>
<keyword evidence="7" id="KW-0067">ATP-binding</keyword>
<dbReference type="EC" id="5.6.2.2" evidence="4"/>
<evidence type="ECO:0000259" key="12">
    <source>
        <dbReference type="PROSITE" id="PS50880"/>
    </source>
</evidence>
<evidence type="ECO:0000313" key="14">
    <source>
        <dbReference type="EMBL" id="PIV46373.1"/>
    </source>
</evidence>
<dbReference type="InterPro" id="IPR013506">
    <property type="entry name" value="Topo_IIA_bsu_dom2"/>
</dbReference>
<evidence type="ECO:0000256" key="8">
    <source>
        <dbReference type="ARBA" id="ARBA00022842"/>
    </source>
</evidence>
<dbReference type="CDD" id="cd16928">
    <property type="entry name" value="HATPase_GyrB-like"/>
    <property type="match status" value="1"/>
</dbReference>
<dbReference type="Proteomes" id="UP000230477">
    <property type="component" value="Unassembled WGS sequence"/>
</dbReference>
<dbReference type="GO" id="GO:0005524">
    <property type="term" value="F:ATP binding"/>
    <property type="evidence" value="ECO:0007669"/>
    <property type="project" value="UniProtKB-KW"/>
</dbReference>
<dbReference type="Gene3D" id="3.30.565.10">
    <property type="entry name" value="Histidine kinase-like ATPase, C-terminal domain"/>
    <property type="match status" value="1"/>
</dbReference>
<evidence type="ECO:0000256" key="4">
    <source>
        <dbReference type="ARBA" id="ARBA00012895"/>
    </source>
</evidence>
<dbReference type="GO" id="GO:0046872">
    <property type="term" value="F:metal ion binding"/>
    <property type="evidence" value="ECO:0007669"/>
    <property type="project" value="UniProtKB-KW"/>
</dbReference>
<dbReference type="EMBL" id="PFMG01000057">
    <property type="protein sequence ID" value="PIY99678.1"/>
    <property type="molecule type" value="Genomic_DNA"/>
</dbReference>
<dbReference type="InterPro" id="IPR020568">
    <property type="entry name" value="Ribosomal_Su5_D2-typ_SF"/>
</dbReference>
<name>A0A2H9M791_HUBC1</name>
<accession>A0A2H9M791</accession>
<evidence type="ECO:0000313" key="18">
    <source>
        <dbReference type="EMBL" id="PJC01498.1"/>
    </source>
</evidence>
<gene>
    <name evidence="18" type="ORF">CO072_01145</name>
    <name evidence="17" type="ORF">CO124_01385</name>
    <name evidence="14" type="ORF">COS22_01795</name>
    <name evidence="13" type="ORF">COS45_00600</name>
    <name evidence="15" type="ORF">COW47_00765</name>
    <name evidence="16" type="ORF">COY63_02295</name>
</gene>
<dbReference type="Pfam" id="PF02518">
    <property type="entry name" value="HATPase_c"/>
    <property type="match status" value="1"/>
</dbReference>
<evidence type="ECO:0000313" key="21">
    <source>
        <dbReference type="Proteomes" id="UP000230477"/>
    </source>
</evidence>
<evidence type="ECO:0000313" key="16">
    <source>
        <dbReference type="EMBL" id="PIY99678.1"/>
    </source>
</evidence>
<dbReference type="AlphaFoldDB" id="A0A2H9M791"/>
<dbReference type="EMBL" id="PEUT01000012">
    <property type="protein sequence ID" value="PIV13864.1"/>
    <property type="molecule type" value="Genomic_DNA"/>
</dbReference>
<evidence type="ECO:0000313" key="15">
    <source>
        <dbReference type="EMBL" id="PIV89815.1"/>
    </source>
</evidence>
<dbReference type="Gene3D" id="3.30.230.10">
    <property type="match status" value="1"/>
</dbReference>
<dbReference type="EMBL" id="PFSX01000028">
    <property type="protein sequence ID" value="PJC01498.1"/>
    <property type="molecule type" value="Genomic_DNA"/>
</dbReference>
<dbReference type="Proteomes" id="UP000231232">
    <property type="component" value="Unassembled WGS sequence"/>
</dbReference>
<keyword evidence="10" id="KW-0238">DNA-binding</keyword>
<evidence type="ECO:0000313" key="20">
    <source>
        <dbReference type="Proteomes" id="UP000228888"/>
    </source>
</evidence>
<evidence type="ECO:0000256" key="5">
    <source>
        <dbReference type="ARBA" id="ARBA00022723"/>
    </source>
</evidence>
<evidence type="ECO:0000256" key="1">
    <source>
        <dbReference type="ARBA" id="ARBA00000185"/>
    </source>
</evidence>
<dbReference type="Gene3D" id="3.40.50.670">
    <property type="match status" value="1"/>
</dbReference>
<reference evidence="19 20" key="2">
    <citation type="submission" date="2017-09" db="EMBL/GenBank/DDBJ databases">
        <title>Depth-based differentiation of microbial function through sediment-hosted aquifers and enrichment of novel symbionts in the deep terrestrial subsurface.</title>
        <authorList>
            <person name="Probst A.J."/>
            <person name="Ladd B."/>
            <person name="Jarett J.K."/>
            <person name="Geller-Mcgrath D.E."/>
            <person name="Sieber C.M.K."/>
            <person name="Emerson J.B."/>
            <person name="Anantharaman K."/>
            <person name="Thomas B.C."/>
            <person name="Malmstrom R."/>
            <person name="Stieglmeier M."/>
            <person name="Klingl A."/>
            <person name="Woyke T."/>
            <person name="Ryan C.M."/>
            <person name="Banfield J.F."/>
        </authorList>
    </citation>
    <scope>NUCLEOTIDE SEQUENCE [LARGE SCALE GENOMIC DNA]</scope>
</reference>
<accession>A0A2H9M2T2</accession>
<evidence type="ECO:0000256" key="10">
    <source>
        <dbReference type="ARBA" id="ARBA00023125"/>
    </source>
</evidence>
<feature type="domain" description="Toprim" evidence="12">
    <location>
        <begin position="428"/>
        <end position="542"/>
    </location>
</feature>
<dbReference type="InterPro" id="IPR001241">
    <property type="entry name" value="Topo_IIA"/>
</dbReference>
<dbReference type="Proteomes" id="UP000228989">
    <property type="component" value="Unassembled WGS sequence"/>
</dbReference>
<keyword evidence="9" id="KW-0799">Topoisomerase</keyword>
<dbReference type="SUPFAM" id="SSF56719">
    <property type="entry name" value="Type II DNA topoisomerase"/>
    <property type="match status" value="1"/>
</dbReference>
<keyword evidence="8" id="KW-0460">Magnesium</keyword>
<keyword evidence="11 14" id="KW-0413">Isomerase</keyword>
<evidence type="ECO:0000256" key="6">
    <source>
        <dbReference type="ARBA" id="ARBA00022741"/>
    </source>
</evidence>
<dbReference type="PRINTS" id="PR01159">
    <property type="entry name" value="DNAGYRASEB"/>
</dbReference>
<dbReference type="InterPro" id="IPR036890">
    <property type="entry name" value="HATPase_C_sf"/>
</dbReference>
<dbReference type="Proteomes" id="UP000230713">
    <property type="component" value="Unassembled WGS sequence"/>
</dbReference>
<dbReference type="PROSITE" id="PS00177">
    <property type="entry name" value="TOPOISOMERASE_II"/>
    <property type="match status" value="1"/>
</dbReference>
<dbReference type="Pfam" id="PF01751">
    <property type="entry name" value="Toprim"/>
    <property type="match status" value="1"/>
</dbReference>
<dbReference type="CDD" id="cd00822">
    <property type="entry name" value="TopoII_Trans_DNA_gyrase"/>
    <property type="match status" value="1"/>
</dbReference>
<dbReference type="PROSITE" id="PS50880">
    <property type="entry name" value="TOPRIM"/>
    <property type="match status" value="1"/>
</dbReference>
<dbReference type="InterPro" id="IPR018522">
    <property type="entry name" value="TopoIIA_CS"/>
</dbReference>
<comment type="caution">
    <text evidence="14">The sequence shown here is derived from an EMBL/GenBank/DDBJ whole genome shotgun (WGS) entry which is preliminary data.</text>
</comment>
<evidence type="ECO:0000313" key="19">
    <source>
        <dbReference type="Proteomes" id="UP000228874"/>
    </source>
</evidence>
<dbReference type="PRINTS" id="PR00418">
    <property type="entry name" value="TPI2FAMILY"/>
</dbReference>
<evidence type="ECO:0000256" key="9">
    <source>
        <dbReference type="ARBA" id="ARBA00023029"/>
    </source>
</evidence>
<evidence type="ECO:0000256" key="11">
    <source>
        <dbReference type="ARBA" id="ARBA00023235"/>
    </source>
</evidence>